<protein>
    <submittedName>
        <fullName evidence="6">Tyrosinase</fullName>
    </submittedName>
</protein>
<comment type="similarity">
    <text evidence="2">Belongs to the tyrosinase family.</text>
</comment>
<keyword evidence="7" id="KW-1185">Reference proteome</keyword>
<dbReference type="InterPro" id="IPR002227">
    <property type="entry name" value="Tyrosinase_Cu-bd"/>
</dbReference>
<keyword evidence="4" id="KW-0186">Copper</keyword>
<dbReference type="SUPFAM" id="SSF48056">
    <property type="entry name" value="Di-copper centre-containing domain"/>
    <property type="match status" value="1"/>
</dbReference>
<evidence type="ECO:0000256" key="4">
    <source>
        <dbReference type="ARBA" id="ARBA00023008"/>
    </source>
</evidence>
<feature type="domain" description="Tyrosinase copper-binding" evidence="5">
    <location>
        <begin position="209"/>
        <end position="220"/>
    </location>
</feature>
<evidence type="ECO:0000256" key="2">
    <source>
        <dbReference type="ARBA" id="ARBA00009928"/>
    </source>
</evidence>
<dbReference type="InterPro" id="IPR008922">
    <property type="entry name" value="Di-copper_centre_dom_sf"/>
</dbReference>
<name>A0A8J3LPF5_9ACTN</name>
<dbReference type="Gene3D" id="1.10.1280.10">
    <property type="entry name" value="Di-copper center containing domain from catechol oxidase"/>
    <property type="match status" value="1"/>
</dbReference>
<dbReference type="EMBL" id="BONU01000001">
    <property type="protein sequence ID" value="GIG71604.1"/>
    <property type="molecule type" value="Genomic_DNA"/>
</dbReference>
<evidence type="ECO:0000256" key="3">
    <source>
        <dbReference type="ARBA" id="ARBA00022723"/>
    </source>
</evidence>
<dbReference type="PRINTS" id="PR00092">
    <property type="entry name" value="TYROSINASE"/>
</dbReference>
<comment type="cofactor">
    <cofactor evidence="1">
        <name>Cu(2+)</name>
        <dbReference type="ChEBI" id="CHEBI:29036"/>
    </cofactor>
</comment>
<evidence type="ECO:0000259" key="5">
    <source>
        <dbReference type="PROSITE" id="PS00498"/>
    </source>
</evidence>
<dbReference type="GO" id="GO:0016491">
    <property type="term" value="F:oxidoreductase activity"/>
    <property type="evidence" value="ECO:0007669"/>
    <property type="project" value="InterPro"/>
</dbReference>
<organism evidence="6 7">
    <name type="scientific">Planosporangium flavigriseum</name>
    <dbReference type="NCBI Taxonomy" id="373681"/>
    <lineage>
        <taxon>Bacteria</taxon>
        <taxon>Bacillati</taxon>
        <taxon>Actinomycetota</taxon>
        <taxon>Actinomycetes</taxon>
        <taxon>Micromonosporales</taxon>
        <taxon>Micromonosporaceae</taxon>
        <taxon>Planosporangium</taxon>
    </lineage>
</organism>
<accession>A0A8J3LPF5</accession>
<evidence type="ECO:0000313" key="6">
    <source>
        <dbReference type="EMBL" id="GIG71604.1"/>
    </source>
</evidence>
<dbReference type="PANTHER" id="PTHR11474">
    <property type="entry name" value="TYROSINASE FAMILY MEMBER"/>
    <property type="match status" value="1"/>
</dbReference>
<dbReference type="NCBIfam" id="NF047834">
    <property type="entry name" value="TyrosinaseMelC2"/>
    <property type="match status" value="1"/>
</dbReference>
<evidence type="ECO:0000256" key="1">
    <source>
        <dbReference type="ARBA" id="ARBA00001973"/>
    </source>
</evidence>
<reference evidence="6" key="1">
    <citation type="submission" date="2021-01" db="EMBL/GenBank/DDBJ databases">
        <title>Whole genome shotgun sequence of Planosporangium flavigriseum NBRC 105377.</title>
        <authorList>
            <person name="Komaki H."/>
            <person name="Tamura T."/>
        </authorList>
    </citation>
    <scope>NUCLEOTIDE SEQUENCE</scope>
    <source>
        <strain evidence="6">NBRC 105377</strain>
    </source>
</reference>
<keyword evidence="3" id="KW-0479">Metal-binding</keyword>
<dbReference type="PROSITE" id="PS00498">
    <property type="entry name" value="TYROSINASE_2"/>
    <property type="match status" value="1"/>
</dbReference>
<evidence type="ECO:0000313" key="7">
    <source>
        <dbReference type="Proteomes" id="UP000653674"/>
    </source>
</evidence>
<dbReference type="Proteomes" id="UP000653674">
    <property type="component" value="Unassembled WGS sequence"/>
</dbReference>
<dbReference type="InterPro" id="IPR050316">
    <property type="entry name" value="Tyrosinase/Hemocyanin"/>
</dbReference>
<comment type="caution">
    <text evidence="6">The sequence shown here is derived from an EMBL/GenBank/DDBJ whole genome shotgun (WGS) entry which is preliminary data.</text>
</comment>
<dbReference type="PANTHER" id="PTHR11474:SF126">
    <property type="entry name" value="TYROSINASE-LIKE PROTEIN TYR-1-RELATED"/>
    <property type="match status" value="1"/>
</dbReference>
<dbReference type="RefSeq" id="WP_168076014.1">
    <property type="nucleotide sequence ID" value="NZ_BAAAQJ010000022.1"/>
</dbReference>
<sequence>MGTRKNQIRLSASEKRAFVNAVIALKRRGGYDDFVRTHNNFILSDQDSGPRVAHRSPSFGPWHRQFLLEFERALQSIDPSVNLPYWDWTTDRSPTSSLWAPDFLGGNGRRSDQQVTTGPFAYQTGNWTLTVRVDSRQYLCRNLGASGQSLPTAAEVRQVLAITPYDAPPWNSGSSGFRNQLEGWQGPNIHNRVHAWIGGHMASGVSPNDPVFWLHHCFVDKLWADWQAAHPDQGYLPASTAGGTPQVVSLDDRMRPWGDVTPRDLLDHRTFYEYA</sequence>
<dbReference type="AlphaFoldDB" id="A0A8J3LPF5"/>
<dbReference type="GO" id="GO:0046872">
    <property type="term" value="F:metal ion binding"/>
    <property type="evidence" value="ECO:0007669"/>
    <property type="project" value="UniProtKB-KW"/>
</dbReference>
<gene>
    <name evidence="6" type="ORF">Pfl04_00080</name>
</gene>
<proteinExistence type="inferred from homology"/>
<dbReference type="Pfam" id="PF00264">
    <property type="entry name" value="Tyrosinase"/>
    <property type="match status" value="1"/>
</dbReference>